<name>A0A9R0J6J9_SPIOL</name>
<keyword evidence="2" id="KW-0805">Transcription regulation</keyword>
<feature type="compositionally biased region" description="Basic residues" evidence="6">
    <location>
        <begin position="204"/>
        <end position="217"/>
    </location>
</feature>
<dbReference type="Pfam" id="PF22754">
    <property type="entry name" value="bHLH-TF_ACT-like_plant"/>
    <property type="match status" value="1"/>
</dbReference>
<feature type="compositionally biased region" description="Polar residues" evidence="6">
    <location>
        <begin position="231"/>
        <end position="245"/>
    </location>
</feature>
<comment type="subcellular location">
    <subcellularLocation>
        <location evidence="1">Nucleus</location>
    </subcellularLocation>
</comment>
<evidence type="ECO:0000256" key="4">
    <source>
        <dbReference type="ARBA" id="ARBA00023163"/>
    </source>
</evidence>
<keyword evidence="8" id="KW-1185">Reference proteome</keyword>
<organism evidence="8 9">
    <name type="scientific">Spinacia oleracea</name>
    <name type="common">Spinach</name>
    <dbReference type="NCBI Taxonomy" id="3562"/>
    <lineage>
        <taxon>Eukaryota</taxon>
        <taxon>Viridiplantae</taxon>
        <taxon>Streptophyta</taxon>
        <taxon>Embryophyta</taxon>
        <taxon>Tracheophyta</taxon>
        <taxon>Spermatophyta</taxon>
        <taxon>Magnoliopsida</taxon>
        <taxon>eudicotyledons</taxon>
        <taxon>Gunneridae</taxon>
        <taxon>Pentapetalae</taxon>
        <taxon>Caryophyllales</taxon>
        <taxon>Chenopodiaceae</taxon>
        <taxon>Chenopodioideae</taxon>
        <taxon>Anserineae</taxon>
        <taxon>Spinacia</taxon>
    </lineage>
</organism>
<accession>A0A9R0J6J9</accession>
<reference evidence="8" key="1">
    <citation type="journal article" date="2021" name="Nat. Commun.">
        <title>Genomic analyses provide insights into spinach domestication and the genetic basis of agronomic traits.</title>
        <authorList>
            <person name="Cai X."/>
            <person name="Sun X."/>
            <person name="Xu C."/>
            <person name="Sun H."/>
            <person name="Wang X."/>
            <person name="Ge C."/>
            <person name="Zhang Z."/>
            <person name="Wang Q."/>
            <person name="Fei Z."/>
            <person name="Jiao C."/>
            <person name="Wang Q."/>
        </authorList>
    </citation>
    <scope>NUCLEOTIDE SEQUENCE [LARGE SCALE GENOMIC DNA]</scope>
    <source>
        <strain evidence="8">cv. Varoflay</strain>
    </source>
</reference>
<dbReference type="InterPro" id="IPR036638">
    <property type="entry name" value="HLH_DNA-bd_sf"/>
</dbReference>
<keyword evidence="3" id="KW-0238">DNA-binding</keyword>
<sequence>MALEAVVFSQDPLITSCSTSSNNNNNYFGMNYDFSNYYSSKLLLDEDSLKQQHLNVGLYDINENLYDFSDSIILENNVHQWSHPPHQHQHQQQYVPPCYSSPEDHLYLSPPPPAVDETAVIGGTRRKRRRRSCKDKEEVEHQRMTHIAVERNRRKQMNEYLAVIRSLMPPSYVQRGDQASIVGGAINYVKELEQLLQSMEAQKRSHKHPRRHDHHHQQPTSPPEGGGGNIKNINTQKSDSSSDTTPPFADFFSFPQYSTRSNPNSPGSGSGSMSGFGSVNSVSSSNTNSGVGDIEVTMVESHANVKILAKKQRKQLVKLIAGFQGLRLNVLHLNVTTVDSFVLYSLSLKVEEGCQLNSVDDIASAANHILGQIQEEAASDHLLQ</sequence>
<evidence type="ECO:0000256" key="5">
    <source>
        <dbReference type="ARBA" id="ARBA00023242"/>
    </source>
</evidence>
<feature type="compositionally biased region" description="Low complexity" evidence="6">
    <location>
        <begin position="275"/>
        <end position="288"/>
    </location>
</feature>
<evidence type="ECO:0000313" key="9">
    <source>
        <dbReference type="RefSeq" id="XP_021861393.1"/>
    </source>
</evidence>
<dbReference type="GO" id="GO:0000981">
    <property type="term" value="F:DNA-binding transcription factor activity, RNA polymerase II-specific"/>
    <property type="evidence" value="ECO:0000318"/>
    <property type="project" value="GO_Central"/>
</dbReference>
<dbReference type="Gene3D" id="4.10.280.10">
    <property type="entry name" value="Helix-loop-helix DNA-binding domain"/>
    <property type="match status" value="1"/>
</dbReference>
<dbReference type="KEGG" id="soe:110800125"/>
<dbReference type="SUPFAM" id="SSF47459">
    <property type="entry name" value="HLH, helix-loop-helix DNA-binding domain"/>
    <property type="match status" value="1"/>
</dbReference>
<dbReference type="GO" id="GO:0046983">
    <property type="term" value="F:protein dimerization activity"/>
    <property type="evidence" value="ECO:0007669"/>
    <property type="project" value="InterPro"/>
</dbReference>
<dbReference type="GeneID" id="110800125"/>
<keyword evidence="5" id="KW-0539">Nucleus</keyword>
<reference evidence="9" key="2">
    <citation type="submission" date="2025-08" db="UniProtKB">
        <authorList>
            <consortium name="RefSeq"/>
        </authorList>
    </citation>
    <scope>IDENTIFICATION</scope>
    <source>
        <tissue evidence="9">Leaf</tissue>
    </source>
</reference>
<evidence type="ECO:0000259" key="7">
    <source>
        <dbReference type="PROSITE" id="PS50888"/>
    </source>
</evidence>
<dbReference type="CDD" id="cd11448">
    <property type="entry name" value="bHLH_AtFAMA_like"/>
    <property type="match status" value="1"/>
</dbReference>
<proteinExistence type="predicted"/>
<feature type="domain" description="BHLH" evidence="7">
    <location>
        <begin position="141"/>
        <end position="192"/>
    </location>
</feature>
<dbReference type="SMART" id="SM00353">
    <property type="entry name" value="HLH"/>
    <property type="match status" value="1"/>
</dbReference>
<evidence type="ECO:0000313" key="8">
    <source>
        <dbReference type="Proteomes" id="UP000813463"/>
    </source>
</evidence>
<dbReference type="PROSITE" id="PS50888">
    <property type="entry name" value="BHLH"/>
    <property type="match status" value="1"/>
</dbReference>
<keyword evidence="4" id="KW-0804">Transcription</keyword>
<evidence type="ECO:0000256" key="3">
    <source>
        <dbReference type="ARBA" id="ARBA00023125"/>
    </source>
</evidence>
<dbReference type="OrthoDB" id="684567at2759"/>
<feature type="region of interest" description="Disordered" evidence="6">
    <location>
        <begin position="199"/>
        <end position="288"/>
    </location>
</feature>
<dbReference type="Proteomes" id="UP000813463">
    <property type="component" value="Chromosome 2"/>
</dbReference>
<gene>
    <name evidence="9" type="primary">LOC110800125</name>
</gene>
<dbReference type="Pfam" id="PF00010">
    <property type="entry name" value="HLH"/>
    <property type="match status" value="1"/>
</dbReference>
<dbReference type="InterPro" id="IPR011598">
    <property type="entry name" value="bHLH_dom"/>
</dbReference>
<dbReference type="GO" id="GO:0000978">
    <property type="term" value="F:RNA polymerase II cis-regulatory region sequence-specific DNA binding"/>
    <property type="evidence" value="ECO:0000318"/>
    <property type="project" value="GO_Central"/>
</dbReference>
<protein>
    <submittedName>
        <fullName evidence="9">Transcription factor bHLH94</fullName>
    </submittedName>
</protein>
<dbReference type="GO" id="GO:0005634">
    <property type="term" value="C:nucleus"/>
    <property type="evidence" value="ECO:0007669"/>
    <property type="project" value="UniProtKB-SubCell"/>
</dbReference>
<dbReference type="PANTHER" id="PTHR11969:SF54">
    <property type="entry name" value="MAD-LIKE PROTEIN 1"/>
    <property type="match status" value="1"/>
</dbReference>
<dbReference type="RefSeq" id="XP_021861393.1">
    <property type="nucleotide sequence ID" value="XM_022005701.2"/>
</dbReference>
<dbReference type="AlphaFoldDB" id="A0A9R0J6J9"/>
<dbReference type="PANTHER" id="PTHR11969">
    <property type="entry name" value="MAX DIMERIZATION, MAD"/>
    <property type="match status" value="1"/>
</dbReference>
<evidence type="ECO:0000256" key="2">
    <source>
        <dbReference type="ARBA" id="ARBA00023015"/>
    </source>
</evidence>
<evidence type="ECO:0000256" key="6">
    <source>
        <dbReference type="SAM" id="MobiDB-lite"/>
    </source>
</evidence>
<dbReference type="InterPro" id="IPR054502">
    <property type="entry name" value="bHLH-TF_ACT-like_plant"/>
</dbReference>
<dbReference type="GO" id="GO:0006357">
    <property type="term" value="P:regulation of transcription by RNA polymerase II"/>
    <property type="evidence" value="ECO:0000318"/>
    <property type="project" value="GO_Central"/>
</dbReference>
<evidence type="ECO:0000256" key="1">
    <source>
        <dbReference type="ARBA" id="ARBA00004123"/>
    </source>
</evidence>